<reference evidence="4" key="2">
    <citation type="submission" date="2025-08" db="UniProtKB">
        <authorList>
            <consortium name="RefSeq"/>
        </authorList>
    </citation>
    <scope>IDENTIFICATION</scope>
    <source>
        <tissue evidence="4">Adult</tissue>
    </source>
</reference>
<evidence type="ECO:0000256" key="2">
    <source>
        <dbReference type="SAM" id="SignalP"/>
    </source>
</evidence>
<dbReference type="InParanoid" id="A0A6I9UXE3"/>
<dbReference type="Proteomes" id="UP001652620">
    <property type="component" value="Chromosome 2"/>
</dbReference>
<dbReference type="PANTHER" id="PTHR33964">
    <property type="entry name" value="RE45066P-RELATED"/>
    <property type="match status" value="1"/>
</dbReference>
<keyword evidence="1" id="KW-0812">Transmembrane</keyword>
<dbReference type="AlphaFoldDB" id="A0A6I9UXE3"/>
<feature type="signal peptide" evidence="2">
    <location>
        <begin position="1"/>
        <end position="17"/>
    </location>
</feature>
<dbReference type="KEGG" id="bdr:105225865"/>
<evidence type="ECO:0000313" key="4">
    <source>
        <dbReference type="RefSeq" id="XP_011202833.2"/>
    </source>
</evidence>
<sequence>MFALLLLLIPLVSSVNSQNDTESRLAASLKSSDTAAAAESKCGDTQRMVDECFKDLPPHLMEFLQTTKIANNEREIASKCIVFNKGMRCFDDYTARCLTNKTLNLFKNNVEGARRFFNRFCSDREFQKDYLQHKDCFGYIQDDWMRCTRNFQEILTEELHGEQTNVTNKFMEFCCARYAYENCIYNSARYKCYKNSAKFARDTAKMLSDEKHFTNCRQYENVLCSVGHPRSLYGGGTNALFGWTQLLLVWLPAVLLARASVGRRRA</sequence>
<name>A0A6I9UXE3_BACDO</name>
<keyword evidence="1" id="KW-1133">Transmembrane helix</keyword>
<reference evidence="3" key="1">
    <citation type="submission" date="2025-05" db="UniProtKB">
        <authorList>
            <consortium name="RefSeq"/>
        </authorList>
    </citation>
    <scope>NUCLEOTIDE SEQUENCE [LARGE SCALE GENOMIC DNA]</scope>
</reference>
<evidence type="ECO:0000256" key="1">
    <source>
        <dbReference type="SAM" id="Phobius"/>
    </source>
</evidence>
<dbReference type="OrthoDB" id="10051804at2759"/>
<keyword evidence="1" id="KW-0472">Membrane</keyword>
<keyword evidence="3" id="KW-1185">Reference proteome</keyword>
<dbReference type="RefSeq" id="XP_011202833.2">
    <property type="nucleotide sequence ID" value="XM_011204531.4"/>
</dbReference>
<feature type="chain" id="PRO_5045232883" evidence="2">
    <location>
        <begin position="18"/>
        <end position="266"/>
    </location>
</feature>
<proteinExistence type="predicted"/>
<feature type="transmembrane region" description="Helical" evidence="1">
    <location>
        <begin position="240"/>
        <end position="261"/>
    </location>
</feature>
<evidence type="ECO:0000313" key="3">
    <source>
        <dbReference type="Proteomes" id="UP001652620"/>
    </source>
</evidence>
<dbReference type="GeneID" id="105225865"/>
<gene>
    <name evidence="4" type="primary">LOC105225865</name>
</gene>
<protein>
    <submittedName>
        <fullName evidence="4">Uncharacterized protein LOC105225865</fullName>
    </submittedName>
</protein>
<keyword evidence="2" id="KW-0732">Signal</keyword>
<accession>A0A6I9UXE3</accession>
<dbReference type="PANTHER" id="PTHR33964:SF2">
    <property type="entry name" value="IP09356P"/>
    <property type="match status" value="1"/>
</dbReference>
<organism evidence="3 4">
    <name type="scientific">Bactrocera dorsalis</name>
    <name type="common">Oriental fruit fly</name>
    <name type="synonym">Dacus dorsalis</name>
    <dbReference type="NCBI Taxonomy" id="27457"/>
    <lineage>
        <taxon>Eukaryota</taxon>
        <taxon>Metazoa</taxon>
        <taxon>Ecdysozoa</taxon>
        <taxon>Arthropoda</taxon>
        <taxon>Hexapoda</taxon>
        <taxon>Insecta</taxon>
        <taxon>Pterygota</taxon>
        <taxon>Neoptera</taxon>
        <taxon>Endopterygota</taxon>
        <taxon>Diptera</taxon>
        <taxon>Brachycera</taxon>
        <taxon>Muscomorpha</taxon>
        <taxon>Tephritoidea</taxon>
        <taxon>Tephritidae</taxon>
        <taxon>Bactrocera</taxon>
        <taxon>Bactrocera</taxon>
    </lineage>
</organism>